<sequence length="363" mass="39006">MENNAVRPGDFPGKNSGVVLSPSEAEEFCEYKRQKRIAEVHAALSKSELSADRADLTVGEIRKTAESAVRVQAAAVRVSPLYLPFLRNVLNGKGVAADCIVGGTGETTAKVKAYEAKLAVRAGAREITLVLSVSALKNGRTGDTRREIRRVCRKARRALVKVRADKSLTYAEMLRVGKLAADCGAKYLSVSFFPDCGRLKRDLHDGCMLEVTDVETAADYKSLIAAGAERIGTSHAEEIYAELLREAENYSLAVNFAESITVSRPSSVVSEQGGSGTSGKPAEPAKAGSEKGKSAETPVKTAAEKISAGNDRGEEMPEKEQTERLPKENEKEKQSLRGKENPETVPGAEQLSVLGSPLGTRLW</sequence>
<gene>
    <name evidence="4" type="ORF">IAC57_01695</name>
</gene>
<dbReference type="GO" id="GO:0009264">
    <property type="term" value="P:deoxyribonucleotide catabolic process"/>
    <property type="evidence" value="ECO:0007669"/>
    <property type="project" value="InterPro"/>
</dbReference>
<name>A0A9D1SGH0_9FIRM</name>
<evidence type="ECO:0000313" key="4">
    <source>
        <dbReference type="EMBL" id="HIU58792.1"/>
    </source>
</evidence>
<proteinExistence type="predicted"/>
<protein>
    <recommendedName>
        <fullName evidence="6">Deoxyribose-phosphate aldolase</fullName>
    </recommendedName>
</protein>
<keyword evidence="1" id="KW-0963">Cytoplasm</keyword>
<dbReference type="GO" id="GO:0004139">
    <property type="term" value="F:deoxyribose-phosphate aldolase activity"/>
    <property type="evidence" value="ECO:0007669"/>
    <property type="project" value="InterPro"/>
</dbReference>
<feature type="compositionally biased region" description="Basic and acidic residues" evidence="3">
    <location>
        <begin position="311"/>
        <end position="342"/>
    </location>
</feature>
<reference evidence="4" key="2">
    <citation type="journal article" date="2021" name="PeerJ">
        <title>Extensive microbial diversity within the chicken gut microbiome revealed by metagenomics and culture.</title>
        <authorList>
            <person name="Gilroy R."/>
            <person name="Ravi A."/>
            <person name="Getino M."/>
            <person name="Pursley I."/>
            <person name="Horton D.L."/>
            <person name="Alikhan N.F."/>
            <person name="Baker D."/>
            <person name="Gharbi K."/>
            <person name="Hall N."/>
            <person name="Watson M."/>
            <person name="Adriaenssens E.M."/>
            <person name="Foster-Nyarko E."/>
            <person name="Jarju S."/>
            <person name="Secka A."/>
            <person name="Antonio M."/>
            <person name="Oren A."/>
            <person name="Chaudhuri R.R."/>
            <person name="La Ragione R."/>
            <person name="Hildebrand F."/>
            <person name="Pallen M.J."/>
        </authorList>
    </citation>
    <scope>NUCLEOTIDE SEQUENCE</scope>
    <source>
        <strain evidence="4">11687</strain>
    </source>
</reference>
<dbReference type="PANTHER" id="PTHR10889">
    <property type="entry name" value="DEOXYRIBOSE-PHOSPHATE ALDOLASE"/>
    <property type="match status" value="1"/>
</dbReference>
<dbReference type="SMART" id="SM01133">
    <property type="entry name" value="DeoC"/>
    <property type="match status" value="1"/>
</dbReference>
<feature type="region of interest" description="Disordered" evidence="3">
    <location>
        <begin position="264"/>
        <end position="363"/>
    </location>
</feature>
<dbReference type="EMBL" id="DVMZ01000049">
    <property type="protein sequence ID" value="HIU58792.1"/>
    <property type="molecule type" value="Genomic_DNA"/>
</dbReference>
<dbReference type="InterPro" id="IPR013785">
    <property type="entry name" value="Aldolase_TIM"/>
</dbReference>
<reference evidence="4" key="1">
    <citation type="submission" date="2020-10" db="EMBL/GenBank/DDBJ databases">
        <authorList>
            <person name="Gilroy R."/>
        </authorList>
    </citation>
    <scope>NUCLEOTIDE SEQUENCE</scope>
    <source>
        <strain evidence="4">11687</strain>
    </source>
</reference>
<dbReference type="Proteomes" id="UP000824081">
    <property type="component" value="Unassembled WGS sequence"/>
</dbReference>
<evidence type="ECO:0008006" key="6">
    <source>
        <dbReference type="Google" id="ProtNLM"/>
    </source>
</evidence>
<organism evidence="4 5">
    <name type="scientific">Candidatus Scatosoma pullistercoris</name>
    <dbReference type="NCBI Taxonomy" id="2840934"/>
    <lineage>
        <taxon>Bacteria</taxon>
        <taxon>Bacillati</taxon>
        <taxon>Bacillota</taxon>
        <taxon>Clostridia</taxon>
        <taxon>Candidatus Scatosoma</taxon>
    </lineage>
</organism>
<evidence type="ECO:0000313" key="5">
    <source>
        <dbReference type="Proteomes" id="UP000824081"/>
    </source>
</evidence>
<dbReference type="AlphaFoldDB" id="A0A9D1SGH0"/>
<accession>A0A9D1SGH0</accession>
<keyword evidence="2" id="KW-0704">Schiff base</keyword>
<dbReference type="GO" id="GO:0005737">
    <property type="term" value="C:cytoplasm"/>
    <property type="evidence" value="ECO:0007669"/>
    <property type="project" value="InterPro"/>
</dbReference>
<evidence type="ECO:0000256" key="2">
    <source>
        <dbReference type="ARBA" id="ARBA00023270"/>
    </source>
</evidence>
<dbReference type="Gene3D" id="3.20.20.70">
    <property type="entry name" value="Aldolase class I"/>
    <property type="match status" value="1"/>
</dbReference>
<evidence type="ECO:0000256" key="3">
    <source>
        <dbReference type="SAM" id="MobiDB-lite"/>
    </source>
</evidence>
<evidence type="ECO:0000256" key="1">
    <source>
        <dbReference type="ARBA" id="ARBA00022490"/>
    </source>
</evidence>
<dbReference type="InterPro" id="IPR011343">
    <property type="entry name" value="DeoC"/>
</dbReference>
<dbReference type="PANTHER" id="PTHR10889:SF1">
    <property type="entry name" value="DEOXYRIBOSE-PHOSPHATE ALDOLASE"/>
    <property type="match status" value="1"/>
</dbReference>
<dbReference type="GO" id="GO:0016052">
    <property type="term" value="P:carbohydrate catabolic process"/>
    <property type="evidence" value="ECO:0007669"/>
    <property type="project" value="TreeGrafter"/>
</dbReference>
<dbReference type="InterPro" id="IPR002915">
    <property type="entry name" value="DeoC/FbaB/LacD_aldolase"/>
</dbReference>
<comment type="caution">
    <text evidence="4">The sequence shown here is derived from an EMBL/GenBank/DDBJ whole genome shotgun (WGS) entry which is preliminary data.</text>
</comment>
<dbReference type="SUPFAM" id="SSF51569">
    <property type="entry name" value="Aldolase"/>
    <property type="match status" value="1"/>
</dbReference>